<proteinExistence type="predicted"/>
<gene>
    <name evidence="6" type="ORF">CROS1456_LOCUS157</name>
    <name evidence="7" type="ORF">HKI87_03g21130</name>
</gene>
<dbReference type="InterPro" id="IPR040858">
    <property type="entry name" value="Raf1_C"/>
</dbReference>
<evidence type="ECO:0000313" key="7">
    <source>
        <dbReference type="EMBL" id="WZN60579.1"/>
    </source>
</evidence>
<dbReference type="EMBL" id="CP151503">
    <property type="protein sequence ID" value="WZN60579.1"/>
    <property type="molecule type" value="Genomic_DNA"/>
</dbReference>
<feature type="domain" description="Rubisco accumulation factor 1 C-terminal" evidence="3">
    <location>
        <begin position="298"/>
        <end position="449"/>
    </location>
</feature>
<dbReference type="AlphaFoldDB" id="A0A7S3FMJ1"/>
<name>A0A7S3FMJ1_9CHLO</name>
<evidence type="ECO:0000313" key="6">
    <source>
        <dbReference type="EMBL" id="CAE0187091.1"/>
    </source>
</evidence>
<dbReference type="Proteomes" id="UP001472866">
    <property type="component" value="Chromosome 03"/>
</dbReference>
<dbReference type="InterPro" id="IPR040781">
    <property type="entry name" value="Raf1_HTH"/>
</dbReference>
<sequence length="469" mass="51897">MKQSRFVSRHGGAAVLRHGASSGRRGGRVRMMGAGFPGMDGDRRKLIIPSQGIGMDKPSKGAGPGIIGFVQEGDGAEGRNKFQLPKNFMDRAPGQAQEEQENEYGVDELLTILTERTDVWHRMARYITQLKTEGVGSEIIDDVAGINALEQNLWVVGTNVYKTLEERKCSEDILEYYSKPGAEKLLYPLRVMTAEDRQTCAEYIAAEELDEKQSEQLVRAMREHARRTYDDDRLMFDYTPGDCLAYKYYRDALEETRNEEKKRQIVQKGLDRATSDRGREALEKILVEKEDDETKGRIPVVELDAEEFDTCLLSIAGGLQDLNVQDLKGASATNRKGAFGIVTVGKAEEDWISLPMFQPFVAGFDMVAINVDNMLDLEAFGAKTGGPGVLVVDRRVDKSQIDPEGLYAITFDDKDISFVSGTELLSQVEIVGEGKLTVLAKGLMAVKPPGKKSEWGDATAVINQQPPSA</sequence>
<dbReference type="PANTHER" id="PTHR35299">
    <property type="entry name" value="RUBISCO ACCUMULATION FACTOR 1"/>
    <property type="match status" value="1"/>
</dbReference>
<accession>A0A7S3FMJ1</accession>
<evidence type="ECO:0000256" key="2">
    <source>
        <dbReference type="SAM" id="MobiDB-lite"/>
    </source>
</evidence>
<dbReference type="Pfam" id="PF18087">
    <property type="entry name" value="RuBisCo_chap_C"/>
    <property type="match status" value="1"/>
</dbReference>
<dbReference type="GO" id="GO:0110102">
    <property type="term" value="P:ribulose bisphosphate carboxylase complex assembly"/>
    <property type="evidence" value="ECO:0007669"/>
    <property type="project" value="UniProtKB-ARBA"/>
</dbReference>
<keyword evidence="8" id="KW-1185">Reference proteome</keyword>
<reference evidence="6" key="1">
    <citation type="submission" date="2021-01" db="EMBL/GenBank/DDBJ databases">
        <authorList>
            <person name="Corre E."/>
            <person name="Pelletier E."/>
            <person name="Niang G."/>
            <person name="Scheremetjew M."/>
            <person name="Finn R."/>
            <person name="Kale V."/>
            <person name="Holt S."/>
            <person name="Cochrane G."/>
            <person name="Meng A."/>
            <person name="Brown T."/>
            <person name="Cohen L."/>
        </authorList>
    </citation>
    <scope>NUCLEOTIDE SEQUENCE</scope>
    <source>
        <strain evidence="6">RCC1871</strain>
    </source>
</reference>
<dbReference type="Pfam" id="PF18578">
    <property type="entry name" value="Raf1_N"/>
    <property type="match status" value="1"/>
</dbReference>
<feature type="domain" description="Rubisco accumulation factor 1 alpha-helical" evidence="4">
    <location>
        <begin position="182"/>
        <end position="286"/>
    </location>
</feature>
<evidence type="ECO:0000259" key="4">
    <source>
        <dbReference type="Pfam" id="PF18578"/>
    </source>
</evidence>
<organism evidence="6">
    <name type="scientific">Chloropicon roscoffensis</name>
    <dbReference type="NCBI Taxonomy" id="1461544"/>
    <lineage>
        <taxon>Eukaryota</taxon>
        <taxon>Viridiplantae</taxon>
        <taxon>Chlorophyta</taxon>
        <taxon>Chloropicophyceae</taxon>
        <taxon>Chloropicales</taxon>
        <taxon>Chloropicaceae</taxon>
        <taxon>Chloropicon</taxon>
    </lineage>
</organism>
<evidence type="ECO:0000259" key="5">
    <source>
        <dbReference type="Pfam" id="PF18579"/>
    </source>
</evidence>
<dbReference type="EMBL" id="HBHZ01000190">
    <property type="protein sequence ID" value="CAE0187091.1"/>
    <property type="molecule type" value="Transcribed_RNA"/>
</dbReference>
<dbReference type="InterPro" id="IPR037494">
    <property type="entry name" value="RAF1"/>
</dbReference>
<reference evidence="7 8" key="2">
    <citation type="submission" date="2024-03" db="EMBL/GenBank/DDBJ databases">
        <title>Complete genome sequence of the green alga Chloropicon roscoffensis RCC1871.</title>
        <authorList>
            <person name="Lemieux C."/>
            <person name="Pombert J.-F."/>
            <person name="Otis C."/>
            <person name="Turmel M."/>
        </authorList>
    </citation>
    <scope>NUCLEOTIDE SEQUENCE [LARGE SCALE GENOMIC DNA]</scope>
    <source>
        <strain evidence="7 8">RCC1871</strain>
    </source>
</reference>
<feature type="compositionally biased region" description="Low complexity" evidence="2">
    <location>
        <begin position="19"/>
        <end position="34"/>
    </location>
</feature>
<evidence type="ECO:0000259" key="3">
    <source>
        <dbReference type="Pfam" id="PF18087"/>
    </source>
</evidence>
<protein>
    <submittedName>
        <fullName evidence="7">Rubisco accumulation factor 1</fullName>
    </submittedName>
</protein>
<feature type="domain" description="Rubisco accumulation factor 1 helix turn helix" evidence="5">
    <location>
        <begin position="107"/>
        <end position="164"/>
    </location>
</feature>
<dbReference type="InterPro" id="IPR041358">
    <property type="entry name" value="Raf1_N"/>
</dbReference>
<keyword evidence="1" id="KW-0143">Chaperone</keyword>
<feature type="region of interest" description="Disordered" evidence="2">
    <location>
        <begin position="1"/>
        <end position="43"/>
    </location>
</feature>
<dbReference type="PANTHER" id="PTHR35299:SF6">
    <property type="entry name" value="RUBISCO ACCUMULATION FACTOR 1"/>
    <property type="match status" value="1"/>
</dbReference>
<evidence type="ECO:0000256" key="1">
    <source>
        <dbReference type="ARBA" id="ARBA00023186"/>
    </source>
</evidence>
<evidence type="ECO:0000313" key="8">
    <source>
        <dbReference type="Proteomes" id="UP001472866"/>
    </source>
</evidence>
<dbReference type="Pfam" id="PF18579">
    <property type="entry name" value="Raf1_HTH"/>
    <property type="match status" value="1"/>
</dbReference>